<reference evidence="2 3" key="1">
    <citation type="submission" date="2014-04" db="EMBL/GenBank/DDBJ databases">
        <authorList>
            <consortium name="DOE Joint Genome Institute"/>
            <person name="Kuo A."/>
            <person name="Martino E."/>
            <person name="Perotto S."/>
            <person name="Kohler A."/>
            <person name="Nagy L.G."/>
            <person name="Floudas D."/>
            <person name="Copeland A."/>
            <person name="Barry K.W."/>
            <person name="Cichocki N."/>
            <person name="Veneault-Fourrey C."/>
            <person name="LaButti K."/>
            <person name="Lindquist E.A."/>
            <person name="Lipzen A."/>
            <person name="Lundell T."/>
            <person name="Morin E."/>
            <person name="Murat C."/>
            <person name="Sun H."/>
            <person name="Tunlid A."/>
            <person name="Henrissat B."/>
            <person name="Grigoriev I.V."/>
            <person name="Hibbett D.S."/>
            <person name="Martin F."/>
            <person name="Nordberg H.P."/>
            <person name="Cantor M.N."/>
            <person name="Hua S.X."/>
        </authorList>
    </citation>
    <scope>NUCLEOTIDE SEQUENCE [LARGE SCALE GENOMIC DNA]</scope>
    <source>
        <strain evidence="2 3">Zn</strain>
    </source>
</reference>
<proteinExistence type="predicted"/>
<reference evidence="3" key="2">
    <citation type="submission" date="2015-01" db="EMBL/GenBank/DDBJ databases">
        <title>Evolutionary Origins and Diversification of the Mycorrhizal Mutualists.</title>
        <authorList>
            <consortium name="DOE Joint Genome Institute"/>
            <consortium name="Mycorrhizal Genomics Consortium"/>
            <person name="Kohler A."/>
            <person name="Kuo A."/>
            <person name="Nagy L.G."/>
            <person name="Floudas D."/>
            <person name="Copeland A."/>
            <person name="Barry K.W."/>
            <person name="Cichocki N."/>
            <person name="Veneault-Fourrey C."/>
            <person name="LaButti K."/>
            <person name="Lindquist E.A."/>
            <person name="Lipzen A."/>
            <person name="Lundell T."/>
            <person name="Morin E."/>
            <person name="Murat C."/>
            <person name="Riley R."/>
            <person name="Ohm R."/>
            <person name="Sun H."/>
            <person name="Tunlid A."/>
            <person name="Henrissat B."/>
            <person name="Grigoriev I.V."/>
            <person name="Hibbett D.S."/>
            <person name="Martin F."/>
        </authorList>
    </citation>
    <scope>NUCLEOTIDE SEQUENCE [LARGE SCALE GENOMIC DNA]</scope>
    <source>
        <strain evidence="3">Zn</strain>
    </source>
</reference>
<dbReference type="EMBL" id="KN832880">
    <property type="protein sequence ID" value="KIM98302.1"/>
    <property type="molecule type" value="Genomic_DNA"/>
</dbReference>
<gene>
    <name evidence="2" type="ORF">OIDMADRAFT_31117</name>
</gene>
<protein>
    <submittedName>
        <fullName evidence="2">Uncharacterized protein</fullName>
    </submittedName>
</protein>
<feature type="region of interest" description="Disordered" evidence="1">
    <location>
        <begin position="97"/>
        <end position="120"/>
    </location>
</feature>
<accession>A0A0C3D8P8</accession>
<dbReference type="InParanoid" id="A0A0C3D8P8"/>
<name>A0A0C3D8P8_OIDMZ</name>
<sequence>MDRMNCQVCLDKDIYYGCYSVDHGILGPARGEEGGRGYPGSSSHYLEEIEFSNIGDPPSYSTVIWGSLLADFSPSLSPCEAEAEVPLRPSVSEQLAERRHVATGDQPAKKVTPAALMEEW</sequence>
<evidence type="ECO:0000313" key="2">
    <source>
        <dbReference type="EMBL" id="KIM98302.1"/>
    </source>
</evidence>
<dbReference type="HOGENOM" id="CLU_2050300_0_0_1"/>
<evidence type="ECO:0000313" key="3">
    <source>
        <dbReference type="Proteomes" id="UP000054321"/>
    </source>
</evidence>
<dbReference type="AlphaFoldDB" id="A0A0C3D8P8"/>
<dbReference type="Proteomes" id="UP000054321">
    <property type="component" value="Unassembled WGS sequence"/>
</dbReference>
<evidence type="ECO:0000256" key="1">
    <source>
        <dbReference type="SAM" id="MobiDB-lite"/>
    </source>
</evidence>
<organism evidence="2 3">
    <name type="scientific">Oidiodendron maius (strain Zn)</name>
    <dbReference type="NCBI Taxonomy" id="913774"/>
    <lineage>
        <taxon>Eukaryota</taxon>
        <taxon>Fungi</taxon>
        <taxon>Dikarya</taxon>
        <taxon>Ascomycota</taxon>
        <taxon>Pezizomycotina</taxon>
        <taxon>Leotiomycetes</taxon>
        <taxon>Leotiomycetes incertae sedis</taxon>
        <taxon>Myxotrichaceae</taxon>
        <taxon>Oidiodendron</taxon>
    </lineage>
</organism>
<keyword evidence="3" id="KW-1185">Reference proteome</keyword>